<organism evidence="1 2">
    <name type="scientific">Noviherbaspirillum pedocola</name>
    <dbReference type="NCBI Taxonomy" id="2801341"/>
    <lineage>
        <taxon>Bacteria</taxon>
        <taxon>Pseudomonadati</taxon>
        <taxon>Pseudomonadota</taxon>
        <taxon>Betaproteobacteria</taxon>
        <taxon>Burkholderiales</taxon>
        <taxon>Oxalobacteraceae</taxon>
        <taxon>Noviherbaspirillum</taxon>
    </lineage>
</organism>
<dbReference type="RefSeq" id="WP_200590432.1">
    <property type="nucleotide sequence ID" value="NZ_JAEPBG010000001.1"/>
</dbReference>
<reference evidence="1" key="1">
    <citation type="submission" date="2021-01" db="EMBL/GenBank/DDBJ databases">
        <title>Genome sequence of strain Noviherbaspirillum sp. DKR-6.</title>
        <authorList>
            <person name="Chaudhary D.K."/>
        </authorList>
    </citation>
    <scope>NUCLEOTIDE SEQUENCE</scope>
    <source>
        <strain evidence="1">DKR-6</strain>
    </source>
</reference>
<dbReference type="Proteomes" id="UP000622890">
    <property type="component" value="Unassembled WGS sequence"/>
</dbReference>
<comment type="caution">
    <text evidence="1">The sequence shown here is derived from an EMBL/GenBank/DDBJ whole genome shotgun (WGS) entry which is preliminary data.</text>
</comment>
<dbReference type="AlphaFoldDB" id="A0A934SQN9"/>
<evidence type="ECO:0000313" key="2">
    <source>
        <dbReference type="Proteomes" id="UP000622890"/>
    </source>
</evidence>
<accession>A0A934SQN9</accession>
<keyword evidence="2" id="KW-1185">Reference proteome</keyword>
<sequence length="91" mass="10446">MEEVRDFSDLARNIQNMEIALMAINSRLSLVEAFNSQLAQGQIDTKDVLTKLIRGGQQTQDQAELRETFSELVKTVNQMKVTQNMLMMRLK</sequence>
<proteinExistence type="predicted"/>
<dbReference type="EMBL" id="JAEPBG010000001">
    <property type="protein sequence ID" value="MBK4733699.1"/>
    <property type="molecule type" value="Genomic_DNA"/>
</dbReference>
<protein>
    <submittedName>
        <fullName evidence="1">Uncharacterized protein</fullName>
    </submittedName>
</protein>
<gene>
    <name evidence="1" type="ORF">JJB74_03640</name>
</gene>
<name>A0A934SQN9_9BURK</name>
<evidence type="ECO:0000313" key="1">
    <source>
        <dbReference type="EMBL" id="MBK4733699.1"/>
    </source>
</evidence>